<protein>
    <recommendedName>
        <fullName evidence="4">DUF4198 domain-containing protein</fullName>
    </recommendedName>
</protein>
<dbReference type="Proteomes" id="UP000214684">
    <property type="component" value="Unassembled WGS sequence"/>
</dbReference>
<dbReference type="EMBL" id="MUGS01000046">
    <property type="protein sequence ID" value="OXG01698.1"/>
    <property type="molecule type" value="Genomic_DNA"/>
</dbReference>
<comment type="caution">
    <text evidence="2">The sequence shown here is derived from an EMBL/GenBank/DDBJ whole genome shotgun (WGS) entry which is preliminary data.</text>
</comment>
<evidence type="ECO:0008006" key="4">
    <source>
        <dbReference type="Google" id="ProtNLM"/>
    </source>
</evidence>
<dbReference type="RefSeq" id="WP_089481071.1">
    <property type="nucleotide sequence ID" value="NZ_MUGS01000046.1"/>
</dbReference>
<keyword evidence="1" id="KW-0732">Signal</keyword>
<evidence type="ECO:0000313" key="2">
    <source>
        <dbReference type="EMBL" id="OXG01698.1"/>
    </source>
</evidence>
<feature type="chain" id="PRO_5030039164" description="DUF4198 domain-containing protein" evidence="1">
    <location>
        <begin position="24"/>
        <end position="206"/>
    </location>
</feature>
<evidence type="ECO:0000313" key="3">
    <source>
        <dbReference type="Proteomes" id="UP000214684"/>
    </source>
</evidence>
<accession>A0A227NXE5</accession>
<proteinExistence type="predicted"/>
<reference evidence="2 3" key="1">
    <citation type="submission" date="2016-11" db="EMBL/GenBank/DDBJ databases">
        <title>Whole genomes of Flavobacteriaceae.</title>
        <authorList>
            <person name="Stine C."/>
            <person name="Li C."/>
            <person name="Tadesse D."/>
        </authorList>
    </citation>
    <scope>NUCLEOTIDE SEQUENCE [LARGE SCALE GENOMIC DNA]</scope>
    <source>
        <strain evidence="2 3">DSM 24704</strain>
    </source>
</reference>
<feature type="signal peptide" evidence="1">
    <location>
        <begin position="1"/>
        <end position="23"/>
    </location>
</feature>
<sequence>MKKITSKLTLGVVLLLATTIANAHNTYLQIKGSGKINDKVEIQLLKAEYGKEAPEKGTKLDNLKAIKIFLIDASGSKTEIVMTQTETHWQGFFIPKTTGNYTVIGVNDQNEVRDMSKKCLGNGRSILYLKALYTIKSATNQTVTLPLDLTAQKQNASYLLTAFKDKKQQNDLNLTVINPDGWSVNAFKISKTTPKKLYLEVIFRNK</sequence>
<dbReference type="OrthoDB" id="1345900at2"/>
<evidence type="ECO:0000256" key="1">
    <source>
        <dbReference type="SAM" id="SignalP"/>
    </source>
</evidence>
<dbReference type="AlphaFoldDB" id="A0A227NXE5"/>
<keyword evidence="3" id="KW-1185">Reference proteome</keyword>
<organism evidence="2 3">
    <name type="scientific">Flavobacterium araucananum</name>
    <dbReference type="NCBI Taxonomy" id="946678"/>
    <lineage>
        <taxon>Bacteria</taxon>
        <taxon>Pseudomonadati</taxon>
        <taxon>Bacteroidota</taxon>
        <taxon>Flavobacteriia</taxon>
        <taxon>Flavobacteriales</taxon>
        <taxon>Flavobacteriaceae</taxon>
        <taxon>Flavobacterium</taxon>
    </lineage>
</organism>
<name>A0A227NXE5_9FLAO</name>
<gene>
    <name evidence="2" type="ORF">B0A64_18945</name>
</gene>